<sequence>MNPAHLHQTCSILLDDPHSPPSHLVHDVITTGGGPHSACSSALQGGLRITGSIRKHLSWWPRNCGQVRRASSGSTTWVIKVSVNIGMARRDKLRLR</sequence>
<reference evidence="1 2" key="1">
    <citation type="submission" date="2019-07" db="EMBL/GenBank/DDBJ databases">
        <title>De Novo Assembly of kiwifruit Actinidia rufa.</title>
        <authorList>
            <person name="Sugita-Konishi S."/>
            <person name="Sato K."/>
            <person name="Mori E."/>
            <person name="Abe Y."/>
            <person name="Kisaki G."/>
            <person name="Hamano K."/>
            <person name="Suezawa K."/>
            <person name="Otani M."/>
            <person name="Fukuda T."/>
            <person name="Manabe T."/>
            <person name="Gomi K."/>
            <person name="Tabuchi M."/>
            <person name="Akimitsu K."/>
            <person name="Kataoka I."/>
        </authorList>
    </citation>
    <scope>NUCLEOTIDE SEQUENCE [LARGE SCALE GENOMIC DNA]</scope>
    <source>
        <strain evidence="2">cv. Fuchu</strain>
    </source>
</reference>
<keyword evidence="2" id="KW-1185">Reference proteome</keyword>
<comment type="caution">
    <text evidence="1">The sequence shown here is derived from an EMBL/GenBank/DDBJ whole genome shotgun (WGS) entry which is preliminary data.</text>
</comment>
<protein>
    <submittedName>
        <fullName evidence="1">Uncharacterized protein</fullName>
    </submittedName>
</protein>
<organism evidence="1 2">
    <name type="scientific">Actinidia rufa</name>
    <dbReference type="NCBI Taxonomy" id="165716"/>
    <lineage>
        <taxon>Eukaryota</taxon>
        <taxon>Viridiplantae</taxon>
        <taxon>Streptophyta</taxon>
        <taxon>Embryophyta</taxon>
        <taxon>Tracheophyta</taxon>
        <taxon>Spermatophyta</taxon>
        <taxon>Magnoliopsida</taxon>
        <taxon>eudicotyledons</taxon>
        <taxon>Gunneridae</taxon>
        <taxon>Pentapetalae</taxon>
        <taxon>asterids</taxon>
        <taxon>Ericales</taxon>
        <taxon>Actinidiaceae</taxon>
        <taxon>Actinidia</taxon>
    </lineage>
</organism>
<name>A0A7J0FJ25_9ERIC</name>
<dbReference type="EMBL" id="BJWL01000013">
    <property type="protein sequence ID" value="GFY98695.1"/>
    <property type="molecule type" value="Genomic_DNA"/>
</dbReference>
<proteinExistence type="predicted"/>
<dbReference type="Proteomes" id="UP000585474">
    <property type="component" value="Unassembled WGS sequence"/>
</dbReference>
<evidence type="ECO:0000313" key="2">
    <source>
        <dbReference type="Proteomes" id="UP000585474"/>
    </source>
</evidence>
<evidence type="ECO:0000313" key="1">
    <source>
        <dbReference type="EMBL" id="GFY98695.1"/>
    </source>
</evidence>
<gene>
    <name evidence="1" type="ORF">Acr_13g0000960</name>
</gene>
<accession>A0A7J0FJ25</accession>
<dbReference type="AlphaFoldDB" id="A0A7J0FJ25"/>